<evidence type="ECO:0000313" key="3">
    <source>
        <dbReference type="Proteomes" id="UP001186944"/>
    </source>
</evidence>
<evidence type="ECO:0000313" key="2">
    <source>
        <dbReference type="EMBL" id="KAK3100342.1"/>
    </source>
</evidence>
<dbReference type="Pfam" id="PF08445">
    <property type="entry name" value="FR47"/>
    <property type="match status" value="1"/>
</dbReference>
<reference evidence="2" key="1">
    <citation type="submission" date="2019-08" db="EMBL/GenBank/DDBJ databases">
        <title>The improved chromosome-level genome for the pearl oyster Pinctada fucata martensii using PacBio sequencing and Hi-C.</title>
        <authorList>
            <person name="Zheng Z."/>
        </authorList>
    </citation>
    <scope>NUCLEOTIDE SEQUENCE</scope>
    <source>
        <strain evidence="2">ZZ-2019</strain>
        <tissue evidence="2">Adductor muscle</tissue>
    </source>
</reference>
<evidence type="ECO:0000259" key="1">
    <source>
        <dbReference type="PROSITE" id="PS51186"/>
    </source>
</evidence>
<gene>
    <name evidence="2" type="ORF">FSP39_018415</name>
</gene>
<dbReference type="Proteomes" id="UP001186944">
    <property type="component" value="Unassembled WGS sequence"/>
</dbReference>
<dbReference type="AlphaFoldDB" id="A0AA89C5M6"/>
<dbReference type="InterPro" id="IPR016181">
    <property type="entry name" value="Acyl_CoA_acyltransferase"/>
</dbReference>
<proteinExistence type="predicted"/>
<dbReference type="SUPFAM" id="SSF55729">
    <property type="entry name" value="Acyl-CoA N-acyltransferases (Nat)"/>
    <property type="match status" value="1"/>
</dbReference>
<dbReference type="CDD" id="cd04301">
    <property type="entry name" value="NAT_SF"/>
    <property type="match status" value="1"/>
</dbReference>
<accession>A0AA89C5M6</accession>
<dbReference type="GO" id="GO:0016747">
    <property type="term" value="F:acyltransferase activity, transferring groups other than amino-acyl groups"/>
    <property type="evidence" value="ECO:0007669"/>
    <property type="project" value="InterPro"/>
</dbReference>
<protein>
    <recommendedName>
        <fullName evidence="1">N-acetyltransferase domain-containing protein</fullName>
    </recommendedName>
</protein>
<dbReference type="EMBL" id="VSWD01000006">
    <property type="protein sequence ID" value="KAK3100342.1"/>
    <property type="molecule type" value="Genomic_DNA"/>
</dbReference>
<comment type="caution">
    <text evidence="2">The sequence shown here is derived from an EMBL/GenBank/DDBJ whole genome shotgun (WGS) entry which is preliminary data.</text>
</comment>
<keyword evidence="3" id="KW-1185">Reference proteome</keyword>
<organism evidence="2 3">
    <name type="scientific">Pinctada imbricata</name>
    <name type="common">Atlantic pearl-oyster</name>
    <name type="synonym">Pinctada martensii</name>
    <dbReference type="NCBI Taxonomy" id="66713"/>
    <lineage>
        <taxon>Eukaryota</taxon>
        <taxon>Metazoa</taxon>
        <taxon>Spiralia</taxon>
        <taxon>Lophotrochozoa</taxon>
        <taxon>Mollusca</taxon>
        <taxon>Bivalvia</taxon>
        <taxon>Autobranchia</taxon>
        <taxon>Pteriomorphia</taxon>
        <taxon>Pterioida</taxon>
        <taxon>Pterioidea</taxon>
        <taxon>Pteriidae</taxon>
        <taxon>Pinctada</taxon>
    </lineage>
</organism>
<name>A0AA89C5M6_PINIB</name>
<dbReference type="InterPro" id="IPR013653">
    <property type="entry name" value="GCN5-like_dom"/>
</dbReference>
<dbReference type="InterPro" id="IPR000182">
    <property type="entry name" value="GNAT_dom"/>
</dbReference>
<dbReference type="Gene3D" id="3.40.630.30">
    <property type="match status" value="1"/>
</dbReference>
<dbReference type="PROSITE" id="PS51186">
    <property type="entry name" value="GNAT"/>
    <property type="match status" value="1"/>
</dbReference>
<sequence length="77" mass="8605">MQNCIFGSLGNLVVLPEYRKHGLGKYMISSLTSKVLERDSVAFIHVAQDNALSIKIHKEMGFKFCGVFAYKVLIPDS</sequence>
<feature type="domain" description="N-acetyltransferase" evidence="1">
    <location>
        <begin position="1"/>
        <end position="77"/>
    </location>
</feature>